<dbReference type="EMBL" id="KZ451934">
    <property type="protein sequence ID" value="PKA60984.1"/>
    <property type="molecule type" value="Genomic_DNA"/>
</dbReference>
<dbReference type="AlphaFoldDB" id="A0A2I0AZM8"/>
<dbReference type="OrthoDB" id="1106148at2759"/>
<feature type="compositionally biased region" description="Low complexity" evidence="2">
    <location>
        <begin position="1"/>
        <end position="13"/>
    </location>
</feature>
<proteinExistence type="predicted"/>
<dbReference type="GO" id="GO:0005634">
    <property type="term" value="C:nucleus"/>
    <property type="evidence" value="ECO:0007669"/>
    <property type="project" value="TreeGrafter"/>
</dbReference>
<feature type="domain" description="CHCH" evidence="3">
    <location>
        <begin position="101"/>
        <end position="134"/>
    </location>
</feature>
<dbReference type="PANTHER" id="PTHR13523:SF2">
    <property type="entry name" value="COILED-COIL-HELIX-COILED-COIL-HELIX DOMAIN CONTAINING 2, ISOFORM A-RELATED"/>
    <property type="match status" value="1"/>
</dbReference>
<dbReference type="InterPro" id="IPR009069">
    <property type="entry name" value="Cys_alpha_HP_mot_SF"/>
</dbReference>
<dbReference type="GO" id="GO:0005739">
    <property type="term" value="C:mitochondrion"/>
    <property type="evidence" value="ECO:0007669"/>
    <property type="project" value="TreeGrafter"/>
</dbReference>
<accession>A0A2I0AZM8</accession>
<dbReference type="InterPro" id="IPR055304">
    <property type="entry name" value="CHCHD2/10-like"/>
</dbReference>
<organism evidence="4 5">
    <name type="scientific">Apostasia shenzhenica</name>
    <dbReference type="NCBI Taxonomy" id="1088818"/>
    <lineage>
        <taxon>Eukaryota</taxon>
        <taxon>Viridiplantae</taxon>
        <taxon>Streptophyta</taxon>
        <taxon>Embryophyta</taxon>
        <taxon>Tracheophyta</taxon>
        <taxon>Spermatophyta</taxon>
        <taxon>Magnoliopsida</taxon>
        <taxon>Liliopsida</taxon>
        <taxon>Asparagales</taxon>
        <taxon>Orchidaceae</taxon>
        <taxon>Apostasioideae</taxon>
        <taxon>Apostasia</taxon>
    </lineage>
</organism>
<feature type="region of interest" description="Disordered" evidence="2">
    <location>
        <begin position="1"/>
        <end position="38"/>
    </location>
</feature>
<dbReference type="Proteomes" id="UP000236161">
    <property type="component" value="Unassembled WGS sequence"/>
</dbReference>
<dbReference type="PANTHER" id="PTHR13523">
    <property type="entry name" value="COILED-COIL-HELIX-COILED-COIL-HELIX DOMAIN CONTAINING 2/NUR77"/>
    <property type="match status" value="1"/>
</dbReference>
<reference evidence="4 5" key="1">
    <citation type="journal article" date="2017" name="Nature">
        <title>The Apostasia genome and the evolution of orchids.</title>
        <authorList>
            <person name="Zhang G.Q."/>
            <person name="Liu K.W."/>
            <person name="Li Z."/>
            <person name="Lohaus R."/>
            <person name="Hsiao Y.Y."/>
            <person name="Niu S.C."/>
            <person name="Wang J.Y."/>
            <person name="Lin Y.C."/>
            <person name="Xu Q."/>
            <person name="Chen L.J."/>
            <person name="Yoshida K."/>
            <person name="Fujiwara S."/>
            <person name="Wang Z.W."/>
            <person name="Zhang Y.Q."/>
            <person name="Mitsuda N."/>
            <person name="Wang M."/>
            <person name="Liu G.H."/>
            <person name="Pecoraro L."/>
            <person name="Huang H.X."/>
            <person name="Xiao X.J."/>
            <person name="Lin M."/>
            <person name="Wu X.Y."/>
            <person name="Wu W.L."/>
            <person name="Chen Y.Y."/>
            <person name="Chang S.B."/>
            <person name="Sakamoto S."/>
            <person name="Ohme-Takagi M."/>
            <person name="Yagi M."/>
            <person name="Zeng S.J."/>
            <person name="Shen C.Y."/>
            <person name="Yeh C.M."/>
            <person name="Luo Y.B."/>
            <person name="Tsai W.C."/>
            <person name="Van de Peer Y."/>
            <person name="Liu Z.J."/>
        </authorList>
    </citation>
    <scope>NUCLEOTIDE SEQUENCE [LARGE SCALE GENOMIC DNA]</scope>
    <source>
        <strain evidence="5">cv. Shenzhen</strain>
        <tissue evidence="4">Stem</tissue>
    </source>
</reference>
<dbReference type="Pfam" id="PF06747">
    <property type="entry name" value="CHCH"/>
    <property type="match status" value="1"/>
</dbReference>
<dbReference type="STRING" id="1088818.A0A2I0AZM8"/>
<dbReference type="SUPFAM" id="SSF47072">
    <property type="entry name" value="Cysteine alpha-hairpin motif"/>
    <property type="match status" value="1"/>
</dbReference>
<dbReference type="InterPro" id="IPR010625">
    <property type="entry name" value="CHCH"/>
</dbReference>
<keyword evidence="5" id="KW-1185">Reference proteome</keyword>
<evidence type="ECO:0000259" key="3">
    <source>
        <dbReference type="Pfam" id="PF06747"/>
    </source>
</evidence>
<feature type="compositionally biased region" description="Pro residues" evidence="2">
    <location>
        <begin position="17"/>
        <end position="31"/>
    </location>
</feature>
<dbReference type="GO" id="GO:0007005">
    <property type="term" value="P:mitochondrion organization"/>
    <property type="evidence" value="ECO:0007669"/>
    <property type="project" value="InterPro"/>
</dbReference>
<evidence type="ECO:0000256" key="2">
    <source>
        <dbReference type="SAM" id="MobiDB-lite"/>
    </source>
</evidence>
<evidence type="ECO:0000313" key="5">
    <source>
        <dbReference type="Proteomes" id="UP000236161"/>
    </source>
</evidence>
<keyword evidence="1" id="KW-1015">Disulfide bond</keyword>
<gene>
    <name evidence="4" type="ORF">AXF42_Ash019973</name>
</gene>
<evidence type="ECO:0000313" key="4">
    <source>
        <dbReference type="EMBL" id="PKA60984.1"/>
    </source>
</evidence>
<sequence length="143" mass="14563">MPRRSSAGRSAARPTPLRNPPQPVKQAPPPAVQGGGSSLGGIGGAIIDGIGFGTGSAIAHRAVDAVLGPRTIQHEVAAPAEHVAVAAASAPMIGSNLPNACSLQFKAFQDCISNNGTEISKCQFYLDALNECRHGSSGDLLRL</sequence>
<protein>
    <recommendedName>
        <fullName evidence="3">CHCH domain-containing protein</fullName>
    </recommendedName>
</protein>
<name>A0A2I0AZM8_9ASPA</name>
<evidence type="ECO:0000256" key="1">
    <source>
        <dbReference type="ARBA" id="ARBA00023157"/>
    </source>
</evidence>